<comment type="caution">
    <text evidence="2">The sequence shown here is derived from an EMBL/GenBank/DDBJ whole genome shotgun (WGS) entry which is preliminary data.</text>
</comment>
<dbReference type="AlphaFoldDB" id="A0A8X6U7I1"/>
<gene>
    <name evidence="2" type="ORF">NPIL_539821</name>
</gene>
<dbReference type="Proteomes" id="UP000887013">
    <property type="component" value="Unassembled WGS sequence"/>
</dbReference>
<dbReference type="EMBL" id="BMAW01119744">
    <property type="protein sequence ID" value="GFT86189.1"/>
    <property type="molecule type" value="Genomic_DNA"/>
</dbReference>
<evidence type="ECO:0000313" key="3">
    <source>
        <dbReference type="Proteomes" id="UP000887013"/>
    </source>
</evidence>
<keyword evidence="3" id="KW-1185">Reference proteome</keyword>
<dbReference type="OrthoDB" id="10559193at2759"/>
<evidence type="ECO:0000313" key="2">
    <source>
        <dbReference type="EMBL" id="GFT86189.1"/>
    </source>
</evidence>
<organism evidence="2 3">
    <name type="scientific">Nephila pilipes</name>
    <name type="common">Giant wood spider</name>
    <name type="synonym">Nephila maculata</name>
    <dbReference type="NCBI Taxonomy" id="299642"/>
    <lineage>
        <taxon>Eukaryota</taxon>
        <taxon>Metazoa</taxon>
        <taxon>Ecdysozoa</taxon>
        <taxon>Arthropoda</taxon>
        <taxon>Chelicerata</taxon>
        <taxon>Arachnida</taxon>
        <taxon>Araneae</taxon>
        <taxon>Araneomorphae</taxon>
        <taxon>Entelegynae</taxon>
        <taxon>Araneoidea</taxon>
        <taxon>Nephilidae</taxon>
        <taxon>Nephila</taxon>
    </lineage>
</organism>
<sequence length="164" mass="18813">MKLRKNKTVLRPQAMRTTHKLLNDENEKQLVYIIFESISTSSIPLIAAEKKTSIRFRELSQLRAHLGRKTEKSAVDTNVLLLREQSNFGIISNRIMSSCTLDDSTYSSTSEGEEYDTDRETVEAEDDPNKLLGTWLGQLQQLERALSPPRSFLIRFSVNSDYEQ</sequence>
<evidence type="ECO:0000256" key="1">
    <source>
        <dbReference type="SAM" id="MobiDB-lite"/>
    </source>
</evidence>
<accession>A0A8X6U7I1</accession>
<proteinExistence type="predicted"/>
<feature type="region of interest" description="Disordered" evidence="1">
    <location>
        <begin position="103"/>
        <end position="127"/>
    </location>
</feature>
<protein>
    <submittedName>
        <fullName evidence="2">Uncharacterized protein</fullName>
    </submittedName>
</protein>
<reference evidence="2" key="1">
    <citation type="submission" date="2020-08" db="EMBL/GenBank/DDBJ databases">
        <title>Multicomponent nature underlies the extraordinary mechanical properties of spider dragline silk.</title>
        <authorList>
            <person name="Kono N."/>
            <person name="Nakamura H."/>
            <person name="Mori M."/>
            <person name="Yoshida Y."/>
            <person name="Ohtoshi R."/>
            <person name="Malay A.D."/>
            <person name="Moran D.A.P."/>
            <person name="Tomita M."/>
            <person name="Numata K."/>
            <person name="Arakawa K."/>
        </authorList>
    </citation>
    <scope>NUCLEOTIDE SEQUENCE</scope>
</reference>
<name>A0A8X6U7I1_NEPPI</name>